<feature type="transmembrane region" description="Helical" evidence="1">
    <location>
        <begin position="20"/>
        <end position="39"/>
    </location>
</feature>
<feature type="transmembrane region" description="Helical" evidence="1">
    <location>
        <begin position="69"/>
        <end position="90"/>
    </location>
</feature>
<accession>A0A915JAJ8</accession>
<dbReference type="SUPFAM" id="SSF81321">
    <property type="entry name" value="Family A G protein-coupled receptor-like"/>
    <property type="match status" value="1"/>
</dbReference>
<dbReference type="Proteomes" id="UP000887565">
    <property type="component" value="Unplaced"/>
</dbReference>
<dbReference type="WBParaSite" id="nRc.2.0.1.t23504-RA">
    <property type="protein sequence ID" value="nRc.2.0.1.t23504-RA"/>
    <property type="gene ID" value="nRc.2.0.1.g23504"/>
</dbReference>
<evidence type="ECO:0000313" key="2">
    <source>
        <dbReference type="Proteomes" id="UP000887565"/>
    </source>
</evidence>
<organism evidence="2 3">
    <name type="scientific">Romanomermis culicivorax</name>
    <name type="common">Nematode worm</name>
    <dbReference type="NCBI Taxonomy" id="13658"/>
    <lineage>
        <taxon>Eukaryota</taxon>
        <taxon>Metazoa</taxon>
        <taxon>Ecdysozoa</taxon>
        <taxon>Nematoda</taxon>
        <taxon>Enoplea</taxon>
        <taxon>Dorylaimia</taxon>
        <taxon>Mermithida</taxon>
        <taxon>Mermithoidea</taxon>
        <taxon>Mermithidae</taxon>
        <taxon>Romanomermis</taxon>
    </lineage>
</organism>
<dbReference type="Gene3D" id="1.20.1070.10">
    <property type="entry name" value="Rhodopsin 7-helix transmembrane proteins"/>
    <property type="match status" value="1"/>
</dbReference>
<keyword evidence="1" id="KW-0472">Membrane</keyword>
<proteinExistence type="predicted"/>
<dbReference type="InterPro" id="IPR019426">
    <property type="entry name" value="7TM_GPCR_serpentine_rcpt_Srv"/>
</dbReference>
<evidence type="ECO:0000256" key="1">
    <source>
        <dbReference type="SAM" id="Phobius"/>
    </source>
</evidence>
<dbReference type="AlphaFoldDB" id="A0A915JAJ8"/>
<keyword evidence="2" id="KW-1185">Reference proteome</keyword>
<sequence length="128" mass="15165">FFLDKVSWDYNVNESLIGNFFSYVNVFANCSCIAIQCYYNTKSFIWLKTTQQRLVTQDQKRIRDREKKLFIQCFVTCCLYATVVLMFIVLNHRVLLAGDESLSIYVLFNLMWILHHSLNAIVYLILNK</sequence>
<dbReference type="Pfam" id="PF10323">
    <property type="entry name" value="7TM_GPCR_Srv"/>
    <property type="match status" value="1"/>
</dbReference>
<evidence type="ECO:0000313" key="3">
    <source>
        <dbReference type="WBParaSite" id="nRc.2.0.1.t23504-RA"/>
    </source>
</evidence>
<feature type="transmembrane region" description="Helical" evidence="1">
    <location>
        <begin position="102"/>
        <end position="126"/>
    </location>
</feature>
<keyword evidence="1" id="KW-1133">Transmembrane helix</keyword>
<reference evidence="3" key="1">
    <citation type="submission" date="2022-11" db="UniProtKB">
        <authorList>
            <consortium name="WormBaseParasite"/>
        </authorList>
    </citation>
    <scope>IDENTIFICATION</scope>
</reference>
<protein>
    <submittedName>
        <fullName evidence="3">7TM GPCR serpentine receptor class x (Srx) domain-containing protein</fullName>
    </submittedName>
</protein>
<name>A0A915JAJ8_ROMCU</name>
<keyword evidence="1" id="KW-0812">Transmembrane</keyword>